<keyword evidence="1" id="KW-0812">Transmembrane</keyword>
<dbReference type="RefSeq" id="WP_372390111.1">
    <property type="nucleotide sequence ID" value="NZ_JBGNYA010000001.1"/>
</dbReference>
<keyword evidence="1" id="KW-1133">Transmembrane helix</keyword>
<evidence type="ECO:0000313" key="3">
    <source>
        <dbReference type="EMBL" id="MFA1611743.1"/>
    </source>
</evidence>
<evidence type="ECO:0000256" key="1">
    <source>
        <dbReference type="SAM" id="Phobius"/>
    </source>
</evidence>
<evidence type="ECO:0000313" key="4">
    <source>
        <dbReference type="Proteomes" id="UP001570511"/>
    </source>
</evidence>
<sequence>MASTRVSLSRLAVGDSLFRAGVVGLVLIGLTLSIGIPGVVVAACVGFGWWFVPGYFAFGFGQIAFAATHAGLGGPGGLFAQIGLWGLLAADFTAESRPRSRAVRDLSVGSLGAVAVVWGLAEAFDPLWQVVLAFGALSAGSFYVIHRYQLVRMGLVGETT</sequence>
<name>A0ABD5MCZ1_9EURY</name>
<reference evidence="3 4" key="1">
    <citation type="submission" date="2024-08" db="EMBL/GenBank/DDBJ databases">
        <title>Halobellus sp. MBLA0158 whole genome sequence.</title>
        <authorList>
            <person name="Hwang C.Y."/>
            <person name="Cho E.-S."/>
            <person name="Seo M.-J."/>
        </authorList>
    </citation>
    <scope>NUCLEOTIDE SEQUENCE [LARGE SCALE GENOMIC DNA]</scope>
    <source>
        <strain evidence="3 4">MBLA0158</strain>
    </source>
</reference>
<feature type="transmembrane region" description="Helical" evidence="1">
    <location>
        <begin position="102"/>
        <end position="121"/>
    </location>
</feature>
<dbReference type="Pfam" id="PF26496">
    <property type="entry name" value="DUF8163"/>
    <property type="match status" value="1"/>
</dbReference>
<dbReference type="InterPro" id="IPR058477">
    <property type="entry name" value="DUF8163"/>
</dbReference>
<protein>
    <recommendedName>
        <fullName evidence="2">DUF8163 domain-containing protein</fullName>
    </recommendedName>
</protein>
<proteinExistence type="predicted"/>
<feature type="domain" description="DUF8163" evidence="2">
    <location>
        <begin position="23"/>
        <end position="158"/>
    </location>
</feature>
<keyword evidence="1" id="KW-0472">Membrane</keyword>
<accession>A0ABD5MCZ1</accession>
<feature type="transmembrane region" description="Helical" evidence="1">
    <location>
        <begin position="21"/>
        <end position="51"/>
    </location>
</feature>
<gene>
    <name evidence="3" type="ORF">OS889_12085</name>
</gene>
<feature type="transmembrane region" description="Helical" evidence="1">
    <location>
        <begin position="63"/>
        <end position="90"/>
    </location>
</feature>
<dbReference type="EMBL" id="JBGNYA010000001">
    <property type="protein sequence ID" value="MFA1611743.1"/>
    <property type="molecule type" value="Genomic_DNA"/>
</dbReference>
<evidence type="ECO:0000259" key="2">
    <source>
        <dbReference type="Pfam" id="PF26496"/>
    </source>
</evidence>
<dbReference type="AlphaFoldDB" id="A0ABD5MCZ1"/>
<comment type="caution">
    <text evidence="3">The sequence shown here is derived from an EMBL/GenBank/DDBJ whole genome shotgun (WGS) entry which is preliminary data.</text>
</comment>
<feature type="transmembrane region" description="Helical" evidence="1">
    <location>
        <begin position="127"/>
        <end position="145"/>
    </location>
</feature>
<dbReference type="Proteomes" id="UP001570511">
    <property type="component" value="Unassembled WGS sequence"/>
</dbReference>
<keyword evidence="4" id="KW-1185">Reference proteome</keyword>
<organism evidence="3 4">
    <name type="scientific">Halobellus rubicundus</name>
    <dbReference type="NCBI Taxonomy" id="2996466"/>
    <lineage>
        <taxon>Archaea</taxon>
        <taxon>Methanobacteriati</taxon>
        <taxon>Methanobacteriota</taxon>
        <taxon>Stenosarchaea group</taxon>
        <taxon>Halobacteria</taxon>
        <taxon>Halobacteriales</taxon>
        <taxon>Haloferacaceae</taxon>
        <taxon>Halobellus</taxon>
    </lineage>
</organism>